<accession>A0A444MJ29</accession>
<comment type="caution">
    <text evidence="2">The sequence shown here is derived from an EMBL/GenBank/DDBJ whole genome shotgun (WGS) entry which is preliminary data.</text>
</comment>
<gene>
    <name evidence="2" type="primary">wcaI</name>
    <name evidence="2" type="ORF">EPL05_21170</name>
</gene>
<feature type="domain" description="Glycosyl transferase family 1" evidence="1">
    <location>
        <begin position="223"/>
        <end position="394"/>
    </location>
</feature>
<keyword evidence="2" id="KW-0808">Transferase</keyword>
<dbReference type="GO" id="GO:0016757">
    <property type="term" value="F:glycosyltransferase activity"/>
    <property type="evidence" value="ECO:0007669"/>
    <property type="project" value="InterPro"/>
</dbReference>
<dbReference type="InterPro" id="IPR001296">
    <property type="entry name" value="Glyco_trans_1"/>
</dbReference>
<dbReference type="EMBL" id="SBIW01000012">
    <property type="protein sequence ID" value="RWY48093.1"/>
    <property type="molecule type" value="Genomic_DNA"/>
</dbReference>
<dbReference type="RefSeq" id="WP_128535986.1">
    <property type="nucleotide sequence ID" value="NZ_SBIW01000012.1"/>
</dbReference>
<dbReference type="SUPFAM" id="SSF53756">
    <property type="entry name" value="UDP-Glycosyltransferase/glycogen phosphorylase"/>
    <property type="match status" value="1"/>
</dbReference>
<evidence type="ECO:0000313" key="2">
    <source>
        <dbReference type="EMBL" id="RWY48093.1"/>
    </source>
</evidence>
<sequence>MDKKKILLISHNFSPEPIGIGKYNGEMLGWLVNRGYDCTVITTFPYYPFWKVQEPYTNRWYKKEVVYNAKSDATLTIYRCPSYIPSDPTGKQRALQDFSYWVTKFFMVFKLIFFKQKFDLIITIAPPFHLAYLGLMLKKFNGGKLLYHIQDMQIEAARDLKLFSKKTVLAGLFKVEHKILKDADFVSSISNGMIKKIKAKVDREISFFPNWVDTDYYFPLPNREKLKTKWGYKPDDIVYLYSGAVGVKQRLERILVTAEQLLNHQHIKFIICSSGPYKDQLHEQAKRKGLNNISFLQVQEKEVFNEFLNMADIHLVLQIADAGDLVMPSKLTTILAVGGASIITASKGTSLHDMVQDYDFGYVVEPQDKDNQDLLTNQILQIKLDEELKHKRDNARKYAVQYLNVDKVMNKFVEDFLD</sequence>
<dbReference type="CDD" id="cd03794">
    <property type="entry name" value="GT4_WbuB-like"/>
    <property type="match status" value="1"/>
</dbReference>
<dbReference type="PANTHER" id="PTHR12526:SF633">
    <property type="entry name" value="COLANIC ACID BIOSYNTHESIS GLYCOSYL TRANSFERASE WCAI-RELATED"/>
    <property type="match status" value="1"/>
</dbReference>
<dbReference type="Pfam" id="PF00534">
    <property type="entry name" value="Glycos_transf_1"/>
    <property type="match status" value="1"/>
</dbReference>
<dbReference type="OrthoDB" id="9811902at2"/>
<organism evidence="2 3">
    <name type="scientific">Mucilaginibacter gilvus</name>
    <dbReference type="NCBI Taxonomy" id="2305909"/>
    <lineage>
        <taxon>Bacteria</taxon>
        <taxon>Pseudomonadati</taxon>
        <taxon>Bacteroidota</taxon>
        <taxon>Sphingobacteriia</taxon>
        <taxon>Sphingobacteriales</taxon>
        <taxon>Sphingobacteriaceae</taxon>
        <taxon>Mucilaginibacter</taxon>
    </lineage>
</organism>
<dbReference type="NCBIfam" id="NF007640">
    <property type="entry name" value="PRK10307.1"/>
    <property type="match status" value="1"/>
</dbReference>
<protein>
    <submittedName>
        <fullName evidence="2">Colanic acid biosynthesis glycosyltransferase WcaI</fullName>
    </submittedName>
</protein>
<evidence type="ECO:0000313" key="3">
    <source>
        <dbReference type="Proteomes" id="UP000286701"/>
    </source>
</evidence>
<dbReference type="AlphaFoldDB" id="A0A444MJ29"/>
<name>A0A444MJ29_9SPHI</name>
<proteinExistence type="predicted"/>
<dbReference type="Proteomes" id="UP000286701">
    <property type="component" value="Unassembled WGS sequence"/>
</dbReference>
<reference evidence="2 3" key="1">
    <citation type="submission" date="2019-01" db="EMBL/GenBank/DDBJ databases">
        <title>Mucilaginibacter antarcticum sp. nov., isolated from antarctic soil.</title>
        <authorList>
            <person name="Yan Y.-Q."/>
            <person name="Du Z.-J."/>
        </authorList>
    </citation>
    <scope>NUCLEOTIDE SEQUENCE [LARGE SCALE GENOMIC DNA]</scope>
    <source>
        <strain evidence="2 3">F01003</strain>
    </source>
</reference>
<dbReference type="PANTHER" id="PTHR12526">
    <property type="entry name" value="GLYCOSYLTRANSFERASE"/>
    <property type="match status" value="1"/>
</dbReference>
<evidence type="ECO:0000259" key="1">
    <source>
        <dbReference type="Pfam" id="PF00534"/>
    </source>
</evidence>
<keyword evidence="3" id="KW-1185">Reference proteome</keyword>
<dbReference type="Gene3D" id="3.40.50.2000">
    <property type="entry name" value="Glycogen Phosphorylase B"/>
    <property type="match status" value="2"/>
</dbReference>